<evidence type="ECO:0000313" key="1">
    <source>
        <dbReference type="EMBL" id="CAA9372449.1"/>
    </source>
</evidence>
<evidence type="ECO:0008006" key="2">
    <source>
        <dbReference type="Google" id="ProtNLM"/>
    </source>
</evidence>
<accession>A0A6J4N1K9</accession>
<protein>
    <recommendedName>
        <fullName evidence="2">Restriction system protein Mrr-like N-terminal domain-containing protein</fullName>
    </recommendedName>
</protein>
<name>A0A6J4N1K9_9ACTN</name>
<reference evidence="1" key="1">
    <citation type="submission" date="2020-02" db="EMBL/GenBank/DDBJ databases">
        <authorList>
            <person name="Meier V. D."/>
        </authorList>
    </citation>
    <scope>NUCLEOTIDE SEQUENCE</scope>
    <source>
        <strain evidence="1">AVDCRST_MAG60</strain>
    </source>
</reference>
<gene>
    <name evidence="1" type="ORF">AVDCRST_MAG60-197</name>
</gene>
<dbReference type="AlphaFoldDB" id="A0A6J4N1K9"/>
<proteinExistence type="predicted"/>
<organism evidence="1">
    <name type="scientific">uncultured Nocardioides sp</name>
    <dbReference type="NCBI Taxonomy" id="198441"/>
    <lineage>
        <taxon>Bacteria</taxon>
        <taxon>Bacillati</taxon>
        <taxon>Actinomycetota</taxon>
        <taxon>Actinomycetes</taxon>
        <taxon>Propionibacteriales</taxon>
        <taxon>Nocardioidaceae</taxon>
        <taxon>Nocardioides</taxon>
        <taxon>environmental samples</taxon>
    </lineage>
</organism>
<dbReference type="EMBL" id="CADCUN010000018">
    <property type="protein sequence ID" value="CAA9372449.1"/>
    <property type="molecule type" value="Genomic_DNA"/>
</dbReference>
<sequence>MAVLEEAGRELDSDDLFAALEARLVDDLLEGDRQLTPEGELRWRYAARRARQSLISDGTMSKGTPGVWSLR</sequence>